<evidence type="ECO:0000256" key="8">
    <source>
        <dbReference type="ARBA" id="ARBA00023065"/>
    </source>
</evidence>
<name>A0A4C1VGC9_EUMVA</name>
<keyword evidence="11 12" id="KW-0407">Ion channel</keyword>
<evidence type="ECO:0000256" key="10">
    <source>
        <dbReference type="ARBA" id="ARBA00023201"/>
    </source>
</evidence>
<evidence type="ECO:0000256" key="4">
    <source>
        <dbReference type="ARBA" id="ARBA00022461"/>
    </source>
</evidence>
<evidence type="ECO:0000256" key="6">
    <source>
        <dbReference type="ARBA" id="ARBA00022989"/>
    </source>
</evidence>
<dbReference type="Pfam" id="PF00858">
    <property type="entry name" value="ASC"/>
    <property type="match status" value="2"/>
</dbReference>
<dbReference type="Proteomes" id="UP000299102">
    <property type="component" value="Unassembled WGS sequence"/>
</dbReference>
<dbReference type="PANTHER" id="PTHR11690">
    <property type="entry name" value="AMILORIDE-SENSITIVE SODIUM CHANNEL-RELATED"/>
    <property type="match status" value="1"/>
</dbReference>
<accession>A0A4C1VGC9</accession>
<evidence type="ECO:0000256" key="11">
    <source>
        <dbReference type="ARBA" id="ARBA00023303"/>
    </source>
</evidence>
<evidence type="ECO:0000256" key="13">
    <source>
        <dbReference type="SAM" id="MobiDB-lite"/>
    </source>
</evidence>
<evidence type="ECO:0000256" key="2">
    <source>
        <dbReference type="ARBA" id="ARBA00007193"/>
    </source>
</evidence>
<dbReference type="OrthoDB" id="6021021at2759"/>
<sequence>MNNSAIDVKPPQPAVTEVRPSWLRESGNSQRNEAPPRQICHNENDTRRELRKTKIFNVFREFNENTTLHGLKYLTERDLTIFERVFWLVMFLISLVLCCWLMNNVWWKWQDTPIIISFHEKLVPVWQVPFPSVTICPQMKARASVYNYTEKNIYKYRYATQSTYDPELEKLDNVALVCENRYYLKREICNHTIVKDIREENDATPDLSLILKEYMPDLDKYCNRYYDGFKIYLHHPVDMPRSIAHHYSVLHDETTSLAVNFEMITTSENLENYSPQTLNLINMSQLAAPRGFTRVVIEN</sequence>
<organism evidence="15 16">
    <name type="scientific">Eumeta variegata</name>
    <name type="common">Bagworm moth</name>
    <name type="synonym">Eumeta japonica</name>
    <dbReference type="NCBI Taxonomy" id="151549"/>
    <lineage>
        <taxon>Eukaryota</taxon>
        <taxon>Metazoa</taxon>
        <taxon>Ecdysozoa</taxon>
        <taxon>Arthropoda</taxon>
        <taxon>Hexapoda</taxon>
        <taxon>Insecta</taxon>
        <taxon>Pterygota</taxon>
        <taxon>Neoptera</taxon>
        <taxon>Endopterygota</taxon>
        <taxon>Lepidoptera</taxon>
        <taxon>Glossata</taxon>
        <taxon>Ditrysia</taxon>
        <taxon>Tineoidea</taxon>
        <taxon>Psychidae</taxon>
        <taxon>Oiketicinae</taxon>
        <taxon>Eumeta</taxon>
    </lineage>
</organism>
<comment type="similarity">
    <text evidence="2 12">Belongs to the amiloride-sensitive sodium channel (TC 1.A.6) family.</text>
</comment>
<evidence type="ECO:0000256" key="12">
    <source>
        <dbReference type="RuleBase" id="RU000679"/>
    </source>
</evidence>
<gene>
    <name evidence="15" type="primary">ppk28</name>
    <name evidence="15" type="ORF">EVAR_22854_1</name>
</gene>
<comment type="caution">
    <text evidence="15">The sequence shown here is derived from an EMBL/GenBank/DDBJ whole genome shotgun (WGS) entry which is preliminary data.</text>
</comment>
<evidence type="ECO:0000256" key="3">
    <source>
        <dbReference type="ARBA" id="ARBA00022448"/>
    </source>
</evidence>
<keyword evidence="10 12" id="KW-0739">Sodium transport</keyword>
<evidence type="ECO:0000313" key="15">
    <source>
        <dbReference type="EMBL" id="GBP37392.1"/>
    </source>
</evidence>
<dbReference type="AlphaFoldDB" id="A0A4C1VGC9"/>
<evidence type="ECO:0000256" key="7">
    <source>
        <dbReference type="ARBA" id="ARBA00023053"/>
    </source>
</evidence>
<dbReference type="EMBL" id="BGZK01000332">
    <property type="protein sequence ID" value="GBP37392.1"/>
    <property type="molecule type" value="Genomic_DNA"/>
</dbReference>
<keyword evidence="8 12" id="KW-0406">Ion transport</keyword>
<feature type="region of interest" description="Disordered" evidence="13">
    <location>
        <begin position="1"/>
        <end position="39"/>
    </location>
</feature>
<evidence type="ECO:0000256" key="5">
    <source>
        <dbReference type="ARBA" id="ARBA00022692"/>
    </source>
</evidence>
<dbReference type="GO" id="GO:0005886">
    <property type="term" value="C:plasma membrane"/>
    <property type="evidence" value="ECO:0007669"/>
    <property type="project" value="TreeGrafter"/>
</dbReference>
<keyword evidence="16" id="KW-1185">Reference proteome</keyword>
<feature type="transmembrane region" description="Helical" evidence="14">
    <location>
        <begin position="85"/>
        <end position="107"/>
    </location>
</feature>
<evidence type="ECO:0000256" key="1">
    <source>
        <dbReference type="ARBA" id="ARBA00004141"/>
    </source>
</evidence>
<evidence type="ECO:0000313" key="16">
    <source>
        <dbReference type="Proteomes" id="UP000299102"/>
    </source>
</evidence>
<keyword evidence="5 12" id="KW-0812">Transmembrane</keyword>
<keyword evidence="3 12" id="KW-0813">Transport</keyword>
<dbReference type="GO" id="GO:0015280">
    <property type="term" value="F:ligand-gated sodium channel activity"/>
    <property type="evidence" value="ECO:0007669"/>
    <property type="project" value="TreeGrafter"/>
</dbReference>
<dbReference type="PANTHER" id="PTHR11690:SF288">
    <property type="entry name" value="AMILORIDE-SENSITIVE NA+ CHANNEL-RELATED"/>
    <property type="match status" value="1"/>
</dbReference>
<keyword evidence="7" id="KW-0915">Sodium</keyword>
<reference evidence="15 16" key="1">
    <citation type="journal article" date="2019" name="Commun. Biol.">
        <title>The bagworm genome reveals a unique fibroin gene that provides high tensile strength.</title>
        <authorList>
            <person name="Kono N."/>
            <person name="Nakamura H."/>
            <person name="Ohtoshi R."/>
            <person name="Tomita M."/>
            <person name="Numata K."/>
            <person name="Arakawa K."/>
        </authorList>
    </citation>
    <scope>NUCLEOTIDE SEQUENCE [LARGE SCALE GENOMIC DNA]</scope>
</reference>
<evidence type="ECO:0000256" key="9">
    <source>
        <dbReference type="ARBA" id="ARBA00023136"/>
    </source>
</evidence>
<keyword evidence="4 12" id="KW-0894">Sodium channel</keyword>
<comment type="subcellular location">
    <subcellularLocation>
        <location evidence="1">Membrane</location>
        <topology evidence="1">Multi-pass membrane protein</topology>
    </subcellularLocation>
</comment>
<protein>
    <submittedName>
        <fullName evidence="15">Pickpocket protein 28</fullName>
    </submittedName>
</protein>
<dbReference type="STRING" id="151549.A0A4C1VGC9"/>
<evidence type="ECO:0000256" key="14">
    <source>
        <dbReference type="SAM" id="Phobius"/>
    </source>
</evidence>
<proteinExistence type="inferred from homology"/>
<dbReference type="InterPro" id="IPR001873">
    <property type="entry name" value="ENaC"/>
</dbReference>
<keyword evidence="6 14" id="KW-1133">Transmembrane helix</keyword>
<keyword evidence="9 14" id="KW-0472">Membrane</keyword>